<evidence type="ECO:0000313" key="2">
    <source>
        <dbReference type="Proteomes" id="UP000824120"/>
    </source>
</evidence>
<proteinExistence type="predicted"/>
<dbReference type="OrthoDB" id="191037at2759"/>
<comment type="caution">
    <text evidence="1">The sequence shown here is derived from an EMBL/GenBank/DDBJ whole genome shotgun (WGS) entry which is preliminary data.</text>
</comment>
<reference evidence="1 2" key="1">
    <citation type="submission" date="2020-09" db="EMBL/GenBank/DDBJ databases">
        <title>De no assembly of potato wild relative species, Solanum commersonii.</title>
        <authorList>
            <person name="Cho K."/>
        </authorList>
    </citation>
    <scope>NUCLEOTIDE SEQUENCE [LARGE SCALE GENOMIC DNA]</scope>
    <source>
        <strain evidence="1">LZ3.2</strain>
        <tissue evidence="1">Leaf</tissue>
    </source>
</reference>
<keyword evidence="2" id="KW-1185">Reference proteome</keyword>
<evidence type="ECO:0000313" key="1">
    <source>
        <dbReference type="EMBL" id="KAG5629536.1"/>
    </source>
</evidence>
<gene>
    <name evidence="1" type="ORF">H5410_001253</name>
</gene>
<protein>
    <submittedName>
        <fullName evidence="1">Uncharacterized protein</fullName>
    </submittedName>
</protein>
<dbReference type="EMBL" id="JACXVP010000001">
    <property type="protein sequence ID" value="KAG5629536.1"/>
    <property type="molecule type" value="Genomic_DNA"/>
</dbReference>
<sequence length="108" mass="12151">MEVRKYDKQNKAQVTMNGWDLAFRACGDRLIVIGEPRAIGVGTPSVELALTKAIDALCISVLLWVVDHVIFASRDRMASTNNSLVFAINSREWDSSLQRFTIYLDEFA</sequence>
<accession>A0A9J6AYH4</accession>
<name>A0A9J6AYH4_SOLCO</name>
<dbReference type="AlphaFoldDB" id="A0A9J6AYH4"/>
<organism evidence="1 2">
    <name type="scientific">Solanum commersonii</name>
    <name type="common">Commerson's wild potato</name>
    <name type="synonym">Commerson's nightshade</name>
    <dbReference type="NCBI Taxonomy" id="4109"/>
    <lineage>
        <taxon>Eukaryota</taxon>
        <taxon>Viridiplantae</taxon>
        <taxon>Streptophyta</taxon>
        <taxon>Embryophyta</taxon>
        <taxon>Tracheophyta</taxon>
        <taxon>Spermatophyta</taxon>
        <taxon>Magnoliopsida</taxon>
        <taxon>eudicotyledons</taxon>
        <taxon>Gunneridae</taxon>
        <taxon>Pentapetalae</taxon>
        <taxon>asterids</taxon>
        <taxon>lamiids</taxon>
        <taxon>Solanales</taxon>
        <taxon>Solanaceae</taxon>
        <taxon>Solanoideae</taxon>
        <taxon>Solaneae</taxon>
        <taxon>Solanum</taxon>
    </lineage>
</organism>
<dbReference type="Proteomes" id="UP000824120">
    <property type="component" value="Chromosome 1"/>
</dbReference>